<protein>
    <submittedName>
        <fullName evidence="2">Uncharacterized protein</fullName>
    </submittedName>
</protein>
<evidence type="ECO:0000313" key="2">
    <source>
        <dbReference type="EMBL" id="GAB17404.1"/>
    </source>
</evidence>
<reference evidence="2 3" key="1">
    <citation type="submission" date="2011-12" db="EMBL/GenBank/DDBJ databases">
        <title>Whole genome shotgun sequence of Gordonia effusa NBRC 100432.</title>
        <authorList>
            <person name="Yoshida I."/>
            <person name="Takarada H."/>
            <person name="Hosoyama A."/>
            <person name="Tsuchikane K."/>
            <person name="Katsumata H."/>
            <person name="Yamazaki S."/>
            <person name="Fujita N."/>
        </authorList>
    </citation>
    <scope>NUCLEOTIDE SEQUENCE [LARGE SCALE GENOMIC DNA]</scope>
    <source>
        <strain evidence="2 3">NBRC 100432</strain>
    </source>
</reference>
<evidence type="ECO:0000313" key="3">
    <source>
        <dbReference type="Proteomes" id="UP000035034"/>
    </source>
</evidence>
<dbReference type="RefSeq" id="WP_007316742.1">
    <property type="nucleotide sequence ID" value="NZ_BAEH01000031.1"/>
</dbReference>
<feature type="non-terminal residue" evidence="2">
    <location>
        <position position="1"/>
    </location>
</feature>
<keyword evidence="3" id="KW-1185">Reference proteome</keyword>
<comment type="caution">
    <text evidence="2">The sequence shown here is derived from an EMBL/GenBank/DDBJ whole genome shotgun (WGS) entry which is preliminary data.</text>
</comment>
<sequence length="104" mass="11612">RNDDLNSAVEETSTSTSPDYVIVGRGPKTALDRRALDVPTLRQIISTQYDPLWSREYEHSPFAPDKPGECSPTRLATTNTFPSGYLEYSETITIVTRLCDATSR</sequence>
<organism evidence="2 3">
    <name type="scientific">Gordonia effusa NBRC 100432</name>
    <dbReference type="NCBI Taxonomy" id="1077974"/>
    <lineage>
        <taxon>Bacteria</taxon>
        <taxon>Bacillati</taxon>
        <taxon>Actinomycetota</taxon>
        <taxon>Actinomycetes</taxon>
        <taxon>Mycobacteriales</taxon>
        <taxon>Gordoniaceae</taxon>
        <taxon>Gordonia</taxon>
    </lineage>
</organism>
<name>H0QX53_9ACTN</name>
<dbReference type="STRING" id="1077974.GOEFS_031_00130"/>
<gene>
    <name evidence="2" type="ORF">GOEFS_031_00130</name>
</gene>
<proteinExistence type="predicted"/>
<evidence type="ECO:0000256" key="1">
    <source>
        <dbReference type="SAM" id="MobiDB-lite"/>
    </source>
</evidence>
<dbReference type="AlphaFoldDB" id="H0QX53"/>
<accession>H0QX53</accession>
<feature type="region of interest" description="Disordered" evidence="1">
    <location>
        <begin position="1"/>
        <end position="21"/>
    </location>
</feature>
<feature type="compositionally biased region" description="Polar residues" evidence="1">
    <location>
        <begin position="9"/>
        <end position="18"/>
    </location>
</feature>
<dbReference type="Proteomes" id="UP000035034">
    <property type="component" value="Unassembled WGS sequence"/>
</dbReference>
<dbReference type="EMBL" id="BAEH01000031">
    <property type="protein sequence ID" value="GAB17404.1"/>
    <property type="molecule type" value="Genomic_DNA"/>
</dbReference>